<dbReference type="AlphaFoldDB" id="A0A8S8X6W4"/>
<keyword evidence="1" id="KW-0732">Signal</keyword>
<evidence type="ECO:0000259" key="2">
    <source>
        <dbReference type="SMART" id="SM00062"/>
    </source>
</evidence>
<dbReference type="InterPro" id="IPR001638">
    <property type="entry name" value="Solute-binding_3/MltF_N"/>
</dbReference>
<dbReference type="Pfam" id="PF00497">
    <property type="entry name" value="SBP_bac_3"/>
    <property type="match status" value="1"/>
</dbReference>
<keyword evidence="4" id="KW-1185">Reference proteome</keyword>
<name>A0A8S8X6W4_9PROT</name>
<feature type="domain" description="Solute-binding protein family 3/N-terminal" evidence="2">
    <location>
        <begin position="21"/>
        <end position="245"/>
    </location>
</feature>
<dbReference type="CDD" id="cd13623">
    <property type="entry name" value="PBP2_AA_hypothetical"/>
    <property type="match status" value="1"/>
</dbReference>
<evidence type="ECO:0000256" key="1">
    <source>
        <dbReference type="ARBA" id="ARBA00022729"/>
    </source>
</evidence>
<dbReference type="EMBL" id="BOPV01000001">
    <property type="protein sequence ID" value="GIL39108.1"/>
    <property type="molecule type" value="Genomic_DNA"/>
</dbReference>
<dbReference type="Proteomes" id="UP000681075">
    <property type="component" value="Unassembled WGS sequence"/>
</dbReference>
<reference evidence="3" key="1">
    <citation type="submission" date="2021-02" db="EMBL/GenBank/DDBJ databases">
        <title>Genome sequence of Rhodospirillales sp. strain TMPK1 isolated from soil.</title>
        <authorList>
            <person name="Nakai R."/>
            <person name="Kusada H."/>
            <person name="Tamaki H."/>
        </authorList>
    </citation>
    <scope>NUCLEOTIDE SEQUENCE</scope>
    <source>
        <strain evidence="3">TMPK1</strain>
    </source>
</reference>
<proteinExistence type="predicted"/>
<comment type="caution">
    <text evidence="3">The sequence shown here is derived from an EMBL/GenBank/DDBJ whole genome shotgun (WGS) entry which is preliminary data.</text>
</comment>
<protein>
    <submittedName>
        <fullName evidence="3">ABC transporter substrate-binding protein</fullName>
    </submittedName>
</protein>
<sequence>MSLQAQTPSADVVAQLAPTGALRVAINFGNPVLAQPDPAGPRGVSVDLARELARRLHVPVKLVTYDSAGKVSDAVKADAWDICFLAIDPVRAAEIDFTAPYVVIEGTYMVPASSKLRNFDEFDRDGIRIAVGRGSAYDLFLSREMKHAQLVRAANSPKAIDRFLEERLDAAAGVTQPLLDYAKTHPDVRVIPGRFMVIEQAMGVQKNRPLALSYLRQFIEEMKASGFVAKGLATSGINDATVAPPAR</sequence>
<dbReference type="SUPFAM" id="SSF53850">
    <property type="entry name" value="Periplasmic binding protein-like II"/>
    <property type="match status" value="1"/>
</dbReference>
<gene>
    <name evidence="3" type="ORF">TMPK1_13450</name>
</gene>
<dbReference type="PANTHER" id="PTHR35936:SF17">
    <property type="entry name" value="ARGININE-BINDING EXTRACELLULAR PROTEIN ARTP"/>
    <property type="match status" value="1"/>
</dbReference>
<organism evidence="3 4">
    <name type="scientific">Roseiterribacter gracilis</name>
    <dbReference type="NCBI Taxonomy" id="2812848"/>
    <lineage>
        <taxon>Bacteria</taxon>
        <taxon>Pseudomonadati</taxon>
        <taxon>Pseudomonadota</taxon>
        <taxon>Alphaproteobacteria</taxon>
        <taxon>Rhodospirillales</taxon>
        <taxon>Roseiterribacteraceae</taxon>
        <taxon>Roseiterribacter</taxon>
    </lineage>
</organism>
<dbReference type="PANTHER" id="PTHR35936">
    <property type="entry name" value="MEMBRANE-BOUND LYTIC MUREIN TRANSGLYCOSYLASE F"/>
    <property type="match status" value="1"/>
</dbReference>
<accession>A0A8S8X6W4</accession>
<evidence type="ECO:0000313" key="4">
    <source>
        <dbReference type="Proteomes" id="UP000681075"/>
    </source>
</evidence>
<evidence type="ECO:0000313" key="3">
    <source>
        <dbReference type="EMBL" id="GIL39108.1"/>
    </source>
</evidence>
<dbReference type="SMART" id="SM00062">
    <property type="entry name" value="PBPb"/>
    <property type="match status" value="1"/>
</dbReference>
<dbReference type="Gene3D" id="3.40.190.10">
    <property type="entry name" value="Periplasmic binding protein-like II"/>
    <property type="match status" value="2"/>
</dbReference>